<dbReference type="PANTHER" id="PTHR31168:SF21">
    <property type="entry name" value="EMB|CAB89385.1"/>
    <property type="match status" value="1"/>
</dbReference>
<accession>A0A6A2Z6F1</accession>
<dbReference type="EMBL" id="VEPZ02001212">
    <property type="protein sequence ID" value="KAE8686692.1"/>
    <property type="molecule type" value="Genomic_DNA"/>
</dbReference>
<evidence type="ECO:0000313" key="2">
    <source>
        <dbReference type="Proteomes" id="UP000436088"/>
    </source>
</evidence>
<reference evidence="1" key="1">
    <citation type="submission" date="2019-09" db="EMBL/GenBank/DDBJ databases">
        <title>Draft genome information of white flower Hibiscus syriacus.</title>
        <authorList>
            <person name="Kim Y.-M."/>
        </authorList>
    </citation>
    <scope>NUCLEOTIDE SEQUENCE [LARGE SCALE GENOMIC DNA]</scope>
    <source>
        <strain evidence="1">YM2019G1</strain>
    </source>
</reference>
<dbReference type="AlphaFoldDB" id="A0A6A2Z6F1"/>
<dbReference type="PANTHER" id="PTHR31168">
    <property type="entry name" value="OS02G0292800 PROTEIN"/>
    <property type="match status" value="1"/>
</dbReference>
<comment type="caution">
    <text evidence="1">The sequence shown here is derived from an EMBL/GenBank/DDBJ whole genome shotgun (WGS) entry which is preliminary data.</text>
</comment>
<dbReference type="Pfam" id="PF04654">
    <property type="entry name" value="DUF599"/>
    <property type="match status" value="1"/>
</dbReference>
<gene>
    <name evidence="1" type="ORF">F3Y22_tig00111036pilonHSYRG00063</name>
</gene>
<dbReference type="Proteomes" id="UP000436088">
    <property type="component" value="Unassembled WGS sequence"/>
</dbReference>
<dbReference type="InterPro" id="IPR006747">
    <property type="entry name" value="DUF599"/>
</dbReference>
<protein>
    <submittedName>
        <fullName evidence="1">Uncharacterized protein</fullName>
    </submittedName>
</protein>
<proteinExistence type="predicted"/>
<keyword evidence="2" id="KW-1185">Reference proteome</keyword>
<name>A0A6A2Z6F1_HIBSY</name>
<organism evidence="1 2">
    <name type="scientific">Hibiscus syriacus</name>
    <name type="common">Rose of Sharon</name>
    <dbReference type="NCBI Taxonomy" id="106335"/>
    <lineage>
        <taxon>Eukaryota</taxon>
        <taxon>Viridiplantae</taxon>
        <taxon>Streptophyta</taxon>
        <taxon>Embryophyta</taxon>
        <taxon>Tracheophyta</taxon>
        <taxon>Spermatophyta</taxon>
        <taxon>Magnoliopsida</taxon>
        <taxon>eudicotyledons</taxon>
        <taxon>Gunneridae</taxon>
        <taxon>Pentapetalae</taxon>
        <taxon>rosids</taxon>
        <taxon>malvids</taxon>
        <taxon>Malvales</taxon>
        <taxon>Malvaceae</taxon>
        <taxon>Malvoideae</taxon>
        <taxon>Hibiscus</taxon>
    </lineage>
</organism>
<evidence type="ECO:0000313" key="1">
    <source>
        <dbReference type="EMBL" id="KAE8686692.1"/>
    </source>
</evidence>
<sequence>MTLEEDDMVLVPAGLLSMLGYRLFLLYRYLNCPHTTVIGFQNHDKEAWVEGVLQVKPPKV</sequence>